<evidence type="ECO:0000313" key="1">
    <source>
        <dbReference type="EMBL" id="SDH49392.1"/>
    </source>
</evidence>
<keyword evidence="2" id="KW-1185">Reference proteome</keyword>
<dbReference type="RefSeq" id="WP_176770719.1">
    <property type="nucleotide sequence ID" value="NZ_CP047050.1"/>
</dbReference>
<dbReference type="STRING" id="702745.SAMN05421818_10529"/>
<proteinExistence type="predicted"/>
<accession>A0A1G8CV60</accession>
<gene>
    <name evidence="1" type="ORF">SAMN05421818_10529</name>
</gene>
<dbReference type="Proteomes" id="UP000243588">
    <property type="component" value="Unassembled WGS sequence"/>
</dbReference>
<sequence>MIIALCVIVIIAILLVCVSMISRVLRVYLLVFKDKELWDKEIEEDTKYQFIKGLY</sequence>
<protein>
    <submittedName>
        <fullName evidence="1">Uncharacterized protein</fullName>
    </submittedName>
</protein>
<evidence type="ECO:0000313" key="2">
    <source>
        <dbReference type="Proteomes" id="UP000243588"/>
    </source>
</evidence>
<organism evidence="1 2">
    <name type="scientific">Myroides phaeus</name>
    <dbReference type="NCBI Taxonomy" id="702745"/>
    <lineage>
        <taxon>Bacteria</taxon>
        <taxon>Pseudomonadati</taxon>
        <taxon>Bacteroidota</taxon>
        <taxon>Flavobacteriia</taxon>
        <taxon>Flavobacteriales</taxon>
        <taxon>Flavobacteriaceae</taxon>
        <taxon>Myroides</taxon>
    </lineage>
</organism>
<reference evidence="2" key="1">
    <citation type="submission" date="2016-10" db="EMBL/GenBank/DDBJ databases">
        <authorList>
            <person name="Varghese N."/>
            <person name="Submissions S."/>
        </authorList>
    </citation>
    <scope>NUCLEOTIDE SEQUENCE [LARGE SCALE GENOMIC DNA]</scope>
    <source>
        <strain evidence="2">DSM 23313</strain>
    </source>
</reference>
<dbReference type="AlphaFoldDB" id="A0A1G8CV60"/>
<dbReference type="EMBL" id="FNDQ01000005">
    <property type="protein sequence ID" value="SDH49392.1"/>
    <property type="molecule type" value="Genomic_DNA"/>
</dbReference>
<name>A0A1G8CV60_9FLAO</name>